<protein>
    <submittedName>
        <fullName evidence="2">Uncharacterized protein</fullName>
    </submittedName>
</protein>
<proteinExistence type="predicted"/>
<evidence type="ECO:0000313" key="2">
    <source>
        <dbReference type="EMBL" id="PWD98035.1"/>
    </source>
</evidence>
<accession>A0A2U2B4P8</accession>
<feature type="compositionally biased region" description="Basic and acidic residues" evidence="1">
    <location>
        <begin position="1"/>
        <end position="12"/>
    </location>
</feature>
<gene>
    <name evidence="2" type="ORF">DDZ16_17730</name>
</gene>
<dbReference type="AlphaFoldDB" id="A0A2U2B4P8"/>
<feature type="region of interest" description="Disordered" evidence="1">
    <location>
        <begin position="1"/>
        <end position="32"/>
    </location>
</feature>
<reference evidence="2 3" key="1">
    <citation type="submission" date="2018-05" db="EMBL/GenBank/DDBJ databases">
        <title>Marinilabilia rubrum sp. nov., isolated from saltern sediment.</title>
        <authorList>
            <person name="Zhang R."/>
        </authorList>
    </citation>
    <scope>NUCLEOTIDE SEQUENCE [LARGE SCALE GENOMIC DNA]</scope>
    <source>
        <strain evidence="2 3">WTE16</strain>
    </source>
</reference>
<dbReference type="Proteomes" id="UP000244956">
    <property type="component" value="Unassembled WGS sequence"/>
</dbReference>
<name>A0A2U2B4P8_9BACT</name>
<evidence type="ECO:0000256" key="1">
    <source>
        <dbReference type="SAM" id="MobiDB-lite"/>
    </source>
</evidence>
<sequence length="74" mass="8748">MNHNEKSDRDMYHSPQNPLLWPYKNHPSAARRKQTQEFTVDAEVKKQGEKQILIKKTRQLGFSNLILVHFQNTS</sequence>
<comment type="caution">
    <text evidence="2">The sequence shown here is derived from an EMBL/GenBank/DDBJ whole genome shotgun (WGS) entry which is preliminary data.</text>
</comment>
<keyword evidence="3" id="KW-1185">Reference proteome</keyword>
<dbReference type="EMBL" id="QEWP01000020">
    <property type="protein sequence ID" value="PWD98035.1"/>
    <property type="molecule type" value="Genomic_DNA"/>
</dbReference>
<evidence type="ECO:0000313" key="3">
    <source>
        <dbReference type="Proteomes" id="UP000244956"/>
    </source>
</evidence>
<organism evidence="2 3">
    <name type="scientific">Marinilabilia rubra</name>
    <dbReference type="NCBI Taxonomy" id="2162893"/>
    <lineage>
        <taxon>Bacteria</taxon>
        <taxon>Pseudomonadati</taxon>
        <taxon>Bacteroidota</taxon>
        <taxon>Bacteroidia</taxon>
        <taxon>Marinilabiliales</taxon>
        <taxon>Marinilabiliaceae</taxon>
        <taxon>Marinilabilia</taxon>
    </lineage>
</organism>